<feature type="active site" evidence="2">
    <location>
        <position position="774"/>
    </location>
</feature>
<comment type="similarity">
    <text evidence="1">Belongs to the peptidase S26 family.</text>
</comment>
<organism evidence="4 5">
    <name type="scientific">Ceratopteris richardii</name>
    <name type="common">Triangle waterfern</name>
    <dbReference type="NCBI Taxonomy" id="49495"/>
    <lineage>
        <taxon>Eukaryota</taxon>
        <taxon>Viridiplantae</taxon>
        <taxon>Streptophyta</taxon>
        <taxon>Embryophyta</taxon>
        <taxon>Tracheophyta</taxon>
        <taxon>Polypodiopsida</taxon>
        <taxon>Polypodiidae</taxon>
        <taxon>Polypodiales</taxon>
        <taxon>Pteridineae</taxon>
        <taxon>Pteridaceae</taxon>
        <taxon>Parkerioideae</taxon>
        <taxon>Ceratopteris</taxon>
    </lineage>
</organism>
<evidence type="ECO:0000313" key="4">
    <source>
        <dbReference type="EMBL" id="KAH7405273.1"/>
    </source>
</evidence>
<dbReference type="GO" id="GO:0004252">
    <property type="term" value="F:serine-type endopeptidase activity"/>
    <property type="evidence" value="ECO:0007669"/>
    <property type="project" value="InterPro"/>
</dbReference>
<keyword evidence="5" id="KW-1185">Reference proteome</keyword>
<evidence type="ECO:0000256" key="2">
    <source>
        <dbReference type="PIRSR" id="PIRSR600223-1"/>
    </source>
</evidence>
<dbReference type="GO" id="GO:0006465">
    <property type="term" value="P:signal peptide processing"/>
    <property type="evidence" value="ECO:0007669"/>
    <property type="project" value="InterPro"/>
</dbReference>
<reference evidence="4" key="1">
    <citation type="submission" date="2021-08" db="EMBL/GenBank/DDBJ databases">
        <title>WGS assembly of Ceratopteris richardii.</title>
        <authorList>
            <person name="Marchant D.B."/>
            <person name="Chen G."/>
            <person name="Jenkins J."/>
            <person name="Shu S."/>
            <person name="Leebens-Mack J."/>
            <person name="Grimwood J."/>
            <person name="Schmutz J."/>
            <person name="Soltis P."/>
            <person name="Soltis D."/>
            <person name="Chen Z.-H."/>
        </authorList>
    </citation>
    <scope>NUCLEOTIDE SEQUENCE</scope>
    <source>
        <strain evidence="4">Whitten #5841</strain>
        <tissue evidence="4">Leaf</tissue>
    </source>
</reference>
<dbReference type="InterPro" id="IPR036286">
    <property type="entry name" value="LexA/Signal_pep-like_sf"/>
</dbReference>
<dbReference type="InterPro" id="IPR000223">
    <property type="entry name" value="Pept_S26A_signal_pept_1"/>
</dbReference>
<gene>
    <name evidence="4" type="ORF">KP509_15G063300</name>
</gene>
<feature type="active site" evidence="2">
    <location>
        <position position="724"/>
    </location>
</feature>
<name>A0A8T2TAG6_CERRI</name>
<dbReference type="CDD" id="cd06530">
    <property type="entry name" value="S26_SPase_I"/>
    <property type="match status" value="1"/>
</dbReference>
<dbReference type="EMBL" id="CM035420">
    <property type="protein sequence ID" value="KAH7405273.1"/>
    <property type="molecule type" value="Genomic_DNA"/>
</dbReference>
<dbReference type="AlphaFoldDB" id="A0A8T2TAG6"/>
<dbReference type="PANTHER" id="PTHR43390">
    <property type="entry name" value="SIGNAL PEPTIDASE I"/>
    <property type="match status" value="1"/>
</dbReference>
<dbReference type="NCBIfam" id="TIGR02227">
    <property type="entry name" value="sigpep_I_bact"/>
    <property type="match status" value="1"/>
</dbReference>
<dbReference type="OrthoDB" id="308440at2759"/>
<dbReference type="SUPFAM" id="SSF51306">
    <property type="entry name" value="LexA/Signal peptidase"/>
    <property type="match status" value="1"/>
</dbReference>
<dbReference type="InterPro" id="IPR019533">
    <property type="entry name" value="Peptidase_S26"/>
</dbReference>
<evidence type="ECO:0000256" key="1">
    <source>
        <dbReference type="ARBA" id="ARBA00009370"/>
    </source>
</evidence>
<dbReference type="PANTHER" id="PTHR43390:SF1">
    <property type="entry name" value="CHLOROPLAST PROCESSING PEPTIDASE"/>
    <property type="match status" value="1"/>
</dbReference>
<comment type="caution">
    <text evidence="4">The sequence shown here is derived from an EMBL/GenBank/DDBJ whole genome shotgun (WGS) entry which is preliminary data.</text>
</comment>
<accession>A0A8T2TAG6</accession>
<protein>
    <recommendedName>
        <fullName evidence="3">Peptidase S26 domain-containing protein</fullName>
    </recommendedName>
</protein>
<dbReference type="GO" id="GO:0010027">
    <property type="term" value="P:thylakoid membrane organization"/>
    <property type="evidence" value="ECO:0007669"/>
    <property type="project" value="TreeGrafter"/>
</dbReference>
<dbReference type="Pfam" id="PF10502">
    <property type="entry name" value="Peptidase_S26"/>
    <property type="match status" value="1"/>
</dbReference>
<dbReference type="GO" id="GO:0009535">
    <property type="term" value="C:chloroplast thylakoid membrane"/>
    <property type="evidence" value="ECO:0007669"/>
    <property type="project" value="TreeGrafter"/>
</dbReference>
<proteinExistence type="inferred from homology"/>
<feature type="domain" description="Peptidase S26" evidence="3">
    <location>
        <begin position="701"/>
        <end position="806"/>
    </location>
</feature>
<evidence type="ECO:0000259" key="3">
    <source>
        <dbReference type="Pfam" id="PF10502"/>
    </source>
</evidence>
<dbReference type="Gene3D" id="2.10.109.10">
    <property type="entry name" value="Umud Fragment, subunit A"/>
    <property type="match status" value="1"/>
</dbReference>
<evidence type="ECO:0000313" key="5">
    <source>
        <dbReference type="Proteomes" id="UP000825935"/>
    </source>
</evidence>
<sequence>MASHFAGMALRPSCVIQSLVRFCRSSQQQVDRTIRQHEASPQASSLSPLCTKSQYRLSLPYPSSSSAELEQFKKEESVSLTSVGSQQYSDTQAQALHSSKEDHANFIYGKWSDSSENEFVSAPACSSRRLSSGCPSRSSPPNLRSSHTHEHIRNLLHSQTNCSRSFSTTNANGLEVCFLQSNEENIVEYFHSRFLGSPNNRSSSSNNRSLDFLAPSPNLARKFPLSSFSSFCFGDLASAAIPSRFTTSGAPQSLVGKRQKSSHLFMISHGNGHGDCLLQSSFENTASLPRSKPSDSATNIIVDFLAPLKHSSTQKSSADNTASLPRSKLSASAANSFVDLLAPSEHCSLVSSQSSSSCDHSSALDTSSKSCSLGHLQASSSCSQSSSSNTPSKVSSLGALQILVNSQWKNLRSFTINHRGGLEVCLLETNAINSASFSLAKPSNLAFNRFGHSLTSSNLHLVQDFPPASSSSSISNLASSGLEVCLLETNAINSASFSLAKPSNLAFNRFGHSLTSSNLHLVQDFPPASSSSSISNLASSRNTLPRFSSSGTESLSCQFPCELLSLETSTSLPASSSSLSRAFPSASSSSFNSSQPMDSTGFEHHCYAFSHEMQKGSDSVAFDQLRWSSGNDLSSDWEAVVTLADVTIPSPLDSALAMRDSVTDYDSIIHNAVTTAPCGSSTNSKMTSQTRLPSDEGNFFLPSRIFSTMFKWFVAELRFVLSRSMFPTFEVGDRIIVEKVSYYFKMPEINDIVLFRAPQVLEEQGYNAGAVFIKRVVAKAGDVIEVHDGKLLVNGAVRMEEFIAEQPFYEMCAVV</sequence>
<dbReference type="Proteomes" id="UP000825935">
    <property type="component" value="Chromosome 15"/>
</dbReference>